<dbReference type="Gene3D" id="3.30.565.10">
    <property type="entry name" value="Histidine kinase-like ATPase, C-terminal domain"/>
    <property type="match status" value="1"/>
</dbReference>
<keyword evidence="7" id="KW-1185">Reference proteome</keyword>
<feature type="region of interest" description="Disordered" evidence="4">
    <location>
        <begin position="224"/>
        <end position="247"/>
    </location>
</feature>
<feature type="domain" description="Histidine kinase/HSP90-like ATPase" evidence="5">
    <location>
        <begin position="136"/>
        <end position="226"/>
    </location>
</feature>
<dbReference type="PANTHER" id="PTHR24421:SF61">
    <property type="entry name" value="OXYGEN SENSOR HISTIDINE KINASE NREB"/>
    <property type="match status" value="1"/>
</dbReference>
<dbReference type="InterPro" id="IPR036890">
    <property type="entry name" value="HATPase_C_sf"/>
</dbReference>
<gene>
    <name evidence="6" type="ORF">E3O65_09125</name>
</gene>
<evidence type="ECO:0000313" key="6">
    <source>
        <dbReference type="EMBL" id="TFC97881.1"/>
    </source>
</evidence>
<dbReference type="InterPro" id="IPR003594">
    <property type="entry name" value="HATPase_dom"/>
</dbReference>
<reference evidence="6 7" key="1">
    <citation type="submission" date="2019-03" db="EMBL/GenBank/DDBJ databases">
        <title>Genomics of glacier-inhabiting Cryobacterium strains.</title>
        <authorList>
            <person name="Liu Q."/>
            <person name="Xin Y.-H."/>
        </authorList>
    </citation>
    <scope>NUCLEOTIDE SEQUENCE [LARGE SCALE GENOMIC DNA]</scope>
    <source>
        <strain evidence="6 7">TMT4-23</strain>
    </source>
</reference>
<comment type="caution">
    <text evidence="6">The sequence shown here is derived from an EMBL/GenBank/DDBJ whole genome shotgun (WGS) entry which is preliminary data.</text>
</comment>
<dbReference type="Proteomes" id="UP000298355">
    <property type="component" value="Unassembled WGS sequence"/>
</dbReference>
<evidence type="ECO:0000256" key="1">
    <source>
        <dbReference type="ARBA" id="ARBA00022679"/>
    </source>
</evidence>
<dbReference type="PANTHER" id="PTHR24421">
    <property type="entry name" value="NITRATE/NITRITE SENSOR PROTEIN NARX-RELATED"/>
    <property type="match status" value="1"/>
</dbReference>
<evidence type="ECO:0000256" key="3">
    <source>
        <dbReference type="ARBA" id="ARBA00023012"/>
    </source>
</evidence>
<name>A0ABY2J252_9MICO</name>
<evidence type="ECO:0000256" key="4">
    <source>
        <dbReference type="SAM" id="MobiDB-lite"/>
    </source>
</evidence>
<protein>
    <recommendedName>
        <fullName evidence="5">Histidine kinase/HSP90-like ATPase domain-containing protein</fullName>
    </recommendedName>
</protein>
<evidence type="ECO:0000313" key="7">
    <source>
        <dbReference type="Proteomes" id="UP000298355"/>
    </source>
</evidence>
<dbReference type="Pfam" id="PF02518">
    <property type="entry name" value="HATPase_c"/>
    <property type="match status" value="1"/>
</dbReference>
<keyword evidence="1" id="KW-0808">Transferase</keyword>
<feature type="compositionally biased region" description="Low complexity" evidence="4">
    <location>
        <begin position="231"/>
        <end position="247"/>
    </location>
</feature>
<dbReference type="EMBL" id="SOGJ01000022">
    <property type="protein sequence ID" value="TFC97881.1"/>
    <property type="molecule type" value="Genomic_DNA"/>
</dbReference>
<evidence type="ECO:0000256" key="2">
    <source>
        <dbReference type="ARBA" id="ARBA00022777"/>
    </source>
</evidence>
<dbReference type="InterPro" id="IPR050482">
    <property type="entry name" value="Sensor_HK_TwoCompSys"/>
</dbReference>
<evidence type="ECO:0000259" key="5">
    <source>
        <dbReference type="Pfam" id="PF02518"/>
    </source>
</evidence>
<proteinExistence type="predicted"/>
<organism evidence="6 7">
    <name type="scientific">Cryobacterium breve</name>
    <dbReference type="NCBI Taxonomy" id="1259258"/>
    <lineage>
        <taxon>Bacteria</taxon>
        <taxon>Bacillati</taxon>
        <taxon>Actinomycetota</taxon>
        <taxon>Actinomycetes</taxon>
        <taxon>Micrococcales</taxon>
        <taxon>Microbacteriaceae</taxon>
        <taxon>Cryobacterium</taxon>
    </lineage>
</organism>
<dbReference type="SUPFAM" id="SSF55874">
    <property type="entry name" value="ATPase domain of HSP90 chaperone/DNA topoisomerase II/histidine kinase"/>
    <property type="match status" value="1"/>
</dbReference>
<accession>A0ABY2J252</accession>
<keyword evidence="2" id="KW-0418">Kinase</keyword>
<keyword evidence="3" id="KW-0902">Two-component regulatory system</keyword>
<sequence>MLLLTAFVRRQRSVQSALHRAMQTDQTRLLRHDLDLRALALNQDTTLNQLVAVARAHPGALSDQLAGSIRDSLQTLRGTDWLTDADAQSVAPSRGTDAWLTSEVYAAIERSRDRGLVVEVSGERAALCRLSPASDRELGLAVQQCLVNVILHSGKVAAEVVIESEPNSISLMVMDAGRGFTESETGADRLGLRQAVRRRIEQLGGSVSIFTRPGAGTSVLLSVPVEDDEPQPAAAATDAPNPDRVPQ</sequence>